<feature type="compositionally biased region" description="Basic and acidic residues" evidence="1">
    <location>
        <begin position="28"/>
        <end position="58"/>
    </location>
</feature>
<reference evidence="2 3" key="1">
    <citation type="journal article" date="2019" name="Int. J. Syst. Evol. Microbiol.">
        <title>The Global Catalogue of Microorganisms (GCM) 10K type strain sequencing project: providing services to taxonomists for standard genome sequencing and annotation.</title>
        <authorList>
            <consortium name="The Broad Institute Genomics Platform"/>
            <consortium name="The Broad Institute Genome Sequencing Center for Infectious Disease"/>
            <person name="Wu L."/>
            <person name="Ma J."/>
        </authorList>
    </citation>
    <scope>NUCLEOTIDE SEQUENCE [LARGE SCALE GENOMIC DNA]</scope>
    <source>
        <strain evidence="2 3">JCM 16022</strain>
    </source>
</reference>
<organism evidence="2 3">
    <name type="scientific">Nocardioides koreensis</name>
    <dbReference type="NCBI Taxonomy" id="433651"/>
    <lineage>
        <taxon>Bacteria</taxon>
        <taxon>Bacillati</taxon>
        <taxon>Actinomycetota</taxon>
        <taxon>Actinomycetes</taxon>
        <taxon>Propionibacteriales</taxon>
        <taxon>Nocardioidaceae</taxon>
        <taxon>Nocardioides</taxon>
    </lineage>
</organism>
<evidence type="ECO:0000313" key="3">
    <source>
        <dbReference type="Proteomes" id="UP001501771"/>
    </source>
</evidence>
<dbReference type="RefSeq" id="WP_344145960.1">
    <property type="nucleotide sequence ID" value="NZ_BAAAQR010000001.1"/>
</dbReference>
<dbReference type="Proteomes" id="UP001501771">
    <property type="component" value="Unassembled WGS sequence"/>
</dbReference>
<feature type="compositionally biased region" description="Low complexity" evidence="1">
    <location>
        <begin position="62"/>
        <end position="73"/>
    </location>
</feature>
<gene>
    <name evidence="2" type="ORF">GCM10009844_01100</name>
</gene>
<proteinExistence type="predicted"/>
<accession>A0ABN2Z242</accession>
<dbReference type="EMBL" id="BAAAQR010000001">
    <property type="protein sequence ID" value="GAA2135630.1"/>
    <property type="molecule type" value="Genomic_DNA"/>
</dbReference>
<evidence type="ECO:0000256" key="1">
    <source>
        <dbReference type="SAM" id="MobiDB-lite"/>
    </source>
</evidence>
<feature type="compositionally biased region" description="Basic and acidic residues" evidence="1">
    <location>
        <begin position="77"/>
        <end position="86"/>
    </location>
</feature>
<protein>
    <submittedName>
        <fullName evidence="2">Uncharacterized protein</fullName>
    </submittedName>
</protein>
<comment type="caution">
    <text evidence="2">The sequence shown here is derived from an EMBL/GenBank/DDBJ whole genome shotgun (WGS) entry which is preliminary data.</text>
</comment>
<feature type="compositionally biased region" description="Basic and acidic residues" evidence="1">
    <location>
        <begin position="1"/>
        <end position="12"/>
    </location>
</feature>
<name>A0ABN2Z242_9ACTN</name>
<evidence type="ECO:0000313" key="2">
    <source>
        <dbReference type="EMBL" id="GAA2135630.1"/>
    </source>
</evidence>
<sequence>MGETRHEDESDQRLQAPSQSEIEEIEAERERRLDPENRPENAEIDNSDKELPTVKEFEELNSGGEQEGSAGSADPSEIFREMKPSEEEVAEIEEERARRLAPENRPENAEIDNTGDNMPDVAKD</sequence>
<feature type="compositionally biased region" description="Basic and acidic residues" evidence="1">
    <location>
        <begin position="95"/>
        <end position="108"/>
    </location>
</feature>
<keyword evidence="3" id="KW-1185">Reference proteome</keyword>
<feature type="region of interest" description="Disordered" evidence="1">
    <location>
        <begin position="1"/>
        <end position="124"/>
    </location>
</feature>